<keyword evidence="4" id="KW-0396">Initiation factor</keyword>
<dbReference type="VEuPathDB" id="FungiDB:PNEG_03255"/>
<dbReference type="CDD" id="cd05787">
    <property type="entry name" value="LbH_eIF2B_epsilon"/>
    <property type="match status" value="1"/>
</dbReference>
<comment type="subcellular location">
    <subcellularLocation>
        <location evidence="1">Cytoplasm</location>
        <location evidence="1">Cytosol</location>
    </subcellularLocation>
</comment>
<dbReference type="GO" id="GO:0003743">
    <property type="term" value="F:translation initiation factor activity"/>
    <property type="evidence" value="ECO:0007669"/>
    <property type="project" value="EnsemblFungi"/>
</dbReference>
<dbReference type="SUPFAM" id="SSF53448">
    <property type="entry name" value="Nucleotide-diphospho-sugar transferases"/>
    <property type="match status" value="1"/>
</dbReference>
<comment type="subunit">
    <text evidence="7">Component of the translation initiation factor 2B (eIF2B) complex which is a heterodecamer of two sets of five different subunits: alpha, beta, gamma, delta and epsilon. Subunits alpha, beta and delta comprise a regulatory subcomplex and subunits epsilon and gamma comprise a catalytic subcomplex. Within the complex, the hexameric regulatory complex resides at the center, with the two heterodimeric catalytic subcomplexes bound on opposite sides.</text>
</comment>
<keyword evidence="10" id="KW-1185">Reference proteome</keyword>
<dbReference type="RefSeq" id="XP_007875322.1">
    <property type="nucleotide sequence ID" value="XM_007877131.1"/>
</dbReference>
<name>M7PD86_PNEMU</name>
<keyword evidence="3" id="KW-0963">Cytoplasm</keyword>
<dbReference type="GO" id="GO:0006446">
    <property type="term" value="P:regulation of translational initiation"/>
    <property type="evidence" value="ECO:0007669"/>
    <property type="project" value="EnsemblFungi"/>
</dbReference>
<sequence>MLFEETIVLTDSFDGRFKPLTLEKPRCLLLLANMPLIEYTFEFLALGGVQEVYVFCHTHAHEIKEYIEKSKWNHIASPFSVQTIISSENLSAGDALRELDTRKSIESDFVLVNGDVVSNICLKEVIAEHNKRRQADKNAIMSILVRKVSPLHRIRIGSEASIFVINSDTSECLHHELIKMKPRTKTISINGEIFDKHQKVEIRNDLIDCQIDICSPEVPALFTENFDYQDIRKDFVHGILTSDLLGKTIYCHVIEDNYAACVQNLQAYNVITKDVLSRWSYPFVPDSNLLSNQSFKYMRGHIYKEDDVILSRSVNLKSKVVIGSETKILENTVIMTATIGKNCLIGNNVTIENSFIWNNVIIGDGCRISNSIIADNVILGKNCIIQEGTIISFGVQISDGIIISGNIRLTNFLPEKNIKNNTFELTDTMVVGVNGKGYIYQDLELSDVEDAETESVDCSFLVYNLKEISISDTSLSSISSKESNTPRRCSSTTVTIMSDESDTTNEYFYREALAGLEQAFDENHMVDSVILEMHSLRMSTNVSYSEVRSTIIMAFLNYILKLISEEGKSIANIIEQNIKKWIILLRKMTFANEDKEEIILTLQELCSKRIEYMRFFPPLLKLFYNEDIVEEDDIYSWFDNPKSQTGSSEKKRLYNIGSKFVIWLKNAEEDSTE</sequence>
<dbReference type="OMA" id="LAQSCKI"/>
<dbReference type="FunFam" id="3.90.550.10:FF:000066">
    <property type="entry name" value="Translation initiation factor eIF-2B subunit epsilon"/>
    <property type="match status" value="1"/>
</dbReference>
<dbReference type="Gene3D" id="3.90.550.10">
    <property type="entry name" value="Spore Coat Polysaccharide Biosynthesis Protein SpsA, Chain A"/>
    <property type="match status" value="1"/>
</dbReference>
<dbReference type="Gene3D" id="1.25.40.180">
    <property type="match status" value="1"/>
</dbReference>
<evidence type="ECO:0000256" key="3">
    <source>
        <dbReference type="ARBA" id="ARBA00022490"/>
    </source>
</evidence>
<dbReference type="GO" id="GO:0005829">
    <property type="term" value="C:cytosol"/>
    <property type="evidence" value="ECO:0007669"/>
    <property type="project" value="UniProtKB-SubCell"/>
</dbReference>
<dbReference type="InterPro" id="IPR005835">
    <property type="entry name" value="NTP_transferase_dom"/>
</dbReference>
<dbReference type="Pfam" id="PF00483">
    <property type="entry name" value="NTP_transferase"/>
    <property type="match status" value="1"/>
</dbReference>
<dbReference type="PROSITE" id="PS51363">
    <property type="entry name" value="W2"/>
    <property type="match status" value="1"/>
</dbReference>
<dbReference type="PANTHER" id="PTHR45887">
    <property type="entry name" value="TRANSLATION INITIATION FACTOR EIF-2B SUBUNIT EPSILON"/>
    <property type="match status" value="1"/>
</dbReference>
<dbReference type="GO" id="GO:0002183">
    <property type="term" value="P:cytoplasmic translational initiation"/>
    <property type="evidence" value="ECO:0007669"/>
    <property type="project" value="EnsemblFungi"/>
</dbReference>
<dbReference type="Pfam" id="PF25084">
    <property type="entry name" value="LbH_EIF2B"/>
    <property type="match status" value="1"/>
</dbReference>
<proteinExistence type="inferred from homology"/>
<evidence type="ECO:0000256" key="6">
    <source>
        <dbReference type="ARBA" id="ARBA00044345"/>
    </source>
</evidence>
<dbReference type="Proteomes" id="UP000011958">
    <property type="component" value="Unassembled WGS sequence"/>
</dbReference>
<dbReference type="SUPFAM" id="SSF48371">
    <property type="entry name" value="ARM repeat"/>
    <property type="match status" value="1"/>
</dbReference>
<comment type="caution">
    <text evidence="9">The sequence shown here is derived from an EMBL/GenBank/DDBJ whole genome shotgun (WGS) entry which is preliminary data.</text>
</comment>
<dbReference type="CDD" id="cd11558">
    <property type="entry name" value="W2_eIF2B_epsilon"/>
    <property type="match status" value="1"/>
</dbReference>
<protein>
    <recommendedName>
        <fullName evidence="5">Translation initiation factor eIF2B subunit epsilon</fullName>
    </recommendedName>
    <alternativeName>
        <fullName evidence="6">eIF2B GDP-GTP exchange factor subunit epsilon</fullName>
    </alternativeName>
</protein>
<accession>M7PD86</accession>
<evidence type="ECO:0000256" key="1">
    <source>
        <dbReference type="ARBA" id="ARBA00004514"/>
    </source>
</evidence>
<dbReference type="InterPro" id="IPR016024">
    <property type="entry name" value="ARM-type_fold"/>
</dbReference>
<dbReference type="eggNOG" id="KOG1461">
    <property type="taxonomic scope" value="Eukaryota"/>
</dbReference>
<dbReference type="InterPro" id="IPR056764">
    <property type="entry name" value="LbH_EIF2B3/5"/>
</dbReference>
<evidence type="ECO:0000256" key="4">
    <source>
        <dbReference type="ARBA" id="ARBA00022540"/>
    </source>
</evidence>
<comment type="similarity">
    <text evidence="2">Belongs to the eIF-2B gamma/epsilon subunits family.</text>
</comment>
<dbReference type="STRING" id="1069680.M7PD86"/>
<dbReference type="InterPro" id="IPR044123">
    <property type="entry name" value="W2_eIF2B_epsilon"/>
</dbReference>
<dbReference type="Gene3D" id="2.160.10.10">
    <property type="entry name" value="Hexapeptide repeat proteins"/>
    <property type="match status" value="1"/>
</dbReference>
<dbReference type="InterPro" id="IPR029044">
    <property type="entry name" value="Nucleotide-diphossugar_trans"/>
</dbReference>
<dbReference type="AlphaFoldDB" id="M7PD86"/>
<dbReference type="SMART" id="SM00515">
    <property type="entry name" value="eIF5C"/>
    <property type="match status" value="1"/>
</dbReference>
<dbReference type="Pfam" id="PF02020">
    <property type="entry name" value="W2"/>
    <property type="match status" value="1"/>
</dbReference>
<dbReference type="GO" id="GO:0005851">
    <property type="term" value="C:eukaryotic translation initiation factor 2B complex"/>
    <property type="evidence" value="ECO:0007669"/>
    <property type="project" value="EnsemblFungi"/>
</dbReference>
<feature type="domain" description="W2" evidence="8">
    <location>
        <begin position="502"/>
        <end position="673"/>
    </location>
</feature>
<dbReference type="PANTHER" id="PTHR45887:SF1">
    <property type="entry name" value="TRANSLATION INITIATION FACTOR EIF-2B SUBUNIT EPSILON"/>
    <property type="match status" value="1"/>
</dbReference>
<evidence type="ECO:0000256" key="7">
    <source>
        <dbReference type="ARBA" id="ARBA00046432"/>
    </source>
</evidence>
<evidence type="ECO:0000313" key="9">
    <source>
        <dbReference type="EMBL" id="EMR08419.1"/>
    </source>
</evidence>
<evidence type="ECO:0000313" key="10">
    <source>
        <dbReference type="Proteomes" id="UP000011958"/>
    </source>
</evidence>
<organism evidence="9 10">
    <name type="scientific">Pneumocystis murina (strain B123)</name>
    <name type="common">Mouse pneumocystis pneumonia agent</name>
    <name type="synonym">Pneumocystis carinii f. sp. muris</name>
    <dbReference type="NCBI Taxonomy" id="1069680"/>
    <lineage>
        <taxon>Eukaryota</taxon>
        <taxon>Fungi</taxon>
        <taxon>Dikarya</taxon>
        <taxon>Ascomycota</taxon>
        <taxon>Taphrinomycotina</taxon>
        <taxon>Pneumocystomycetes</taxon>
        <taxon>Pneumocystaceae</taxon>
        <taxon>Pneumocystis</taxon>
    </lineage>
</organism>
<evidence type="ECO:0000259" key="8">
    <source>
        <dbReference type="PROSITE" id="PS51363"/>
    </source>
</evidence>
<dbReference type="InterPro" id="IPR003307">
    <property type="entry name" value="W2_domain"/>
</dbReference>
<reference evidence="10" key="1">
    <citation type="journal article" date="2016" name="Nat. Commun.">
        <title>Genome analysis of three Pneumocystis species reveals adaptation mechanisms to life exclusively in mammalian hosts.</title>
        <authorList>
            <person name="Ma L."/>
            <person name="Chen Z."/>
            <person name="Huang D.W."/>
            <person name="Kutty G."/>
            <person name="Ishihara M."/>
            <person name="Wang H."/>
            <person name="Abouelleil A."/>
            <person name="Bishop L."/>
            <person name="Davey E."/>
            <person name="Deng R."/>
            <person name="Deng X."/>
            <person name="Fan L."/>
            <person name="Fantoni G."/>
            <person name="Fitzgerald M."/>
            <person name="Gogineni E."/>
            <person name="Goldberg J.M."/>
            <person name="Handley G."/>
            <person name="Hu X."/>
            <person name="Huber C."/>
            <person name="Jiao X."/>
            <person name="Jones K."/>
            <person name="Levin J.Z."/>
            <person name="Liu Y."/>
            <person name="Macdonald P."/>
            <person name="Melnikov A."/>
            <person name="Raley C."/>
            <person name="Sassi M."/>
            <person name="Sherman B.T."/>
            <person name="Song X."/>
            <person name="Sykes S."/>
            <person name="Tran B."/>
            <person name="Walsh L."/>
            <person name="Xia Y."/>
            <person name="Yang J."/>
            <person name="Young S."/>
            <person name="Zeng Q."/>
            <person name="Zheng X."/>
            <person name="Stephens R."/>
            <person name="Nusbaum C."/>
            <person name="Birren B.W."/>
            <person name="Azadi P."/>
            <person name="Lempicki R.A."/>
            <person name="Cuomo C.A."/>
            <person name="Kovacs J.A."/>
        </authorList>
    </citation>
    <scope>NUCLEOTIDE SEQUENCE [LARGE SCALE GENOMIC DNA]</scope>
    <source>
        <strain evidence="10">B123</strain>
    </source>
</reference>
<dbReference type="InterPro" id="IPR035543">
    <property type="entry name" value="eIF-2B_epsilon_N"/>
</dbReference>
<dbReference type="OrthoDB" id="424572at2759"/>
<dbReference type="GeneID" id="19896942"/>
<dbReference type="HOGENOM" id="CLU_012507_1_0_1"/>
<dbReference type="EMBL" id="AFWA02000010">
    <property type="protein sequence ID" value="EMR08419.1"/>
    <property type="molecule type" value="Genomic_DNA"/>
</dbReference>
<dbReference type="GO" id="GO:0005085">
    <property type="term" value="F:guanyl-nucleotide exchange factor activity"/>
    <property type="evidence" value="ECO:0007669"/>
    <property type="project" value="EnsemblFungi"/>
</dbReference>
<keyword evidence="4" id="KW-0648">Protein biosynthesis</keyword>
<dbReference type="GO" id="GO:0031369">
    <property type="term" value="F:translation initiation factor binding"/>
    <property type="evidence" value="ECO:0007669"/>
    <property type="project" value="InterPro"/>
</dbReference>
<gene>
    <name evidence="9" type="ORF">PNEG_03255</name>
</gene>
<dbReference type="InterPro" id="IPR051956">
    <property type="entry name" value="eIF2B_epsilon"/>
</dbReference>
<dbReference type="CDD" id="cd04197">
    <property type="entry name" value="eIF-2B_epsilon_N"/>
    <property type="match status" value="1"/>
</dbReference>
<evidence type="ECO:0000256" key="2">
    <source>
        <dbReference type="ARBA" id="ARBA00007878"/>
    </source>
</evidence>
<evidence type="ECO:0000256" key="5">
    <source>
        <dbReference type="ARBA" id="ARBA00044144"/>
    </source>
</evidence>